<dbReference type="GO" id="GO:0016787">
    <property type="term" value="F:hydrolase activity"/>
    <property type="evidence" value="ECO:0007669"/>
    <property type="project" value="UniProtKB-KW"/>
</dbReference>
<dbReference type="SMART" id="SM00849">
    <property type="entry name" value="Lactamase_B"/>
    <property type="match status" value="1"/>
</dbReference>
<keyword evidence="3" id="KW-1185">Reference proteome</keyword>
<comment type="caution">
    <text evidence="2">The sequence shown here is derived from an EMBL/GenBank/DDBJ whole genome shotgun (WGS) entry which is preliminary data.</text>
</comment>
<dbReference type="PANTHER" id="PTHR42951">
    <property type="entry name" value="METALLO-BETA-LACTAMASE DOMAIN-CONTAINING"/>
    <property type="match status" value="1"/>
</dbReference>
<dbReference type="InterPro" id="IPR050855">
    <property type="entry name" value="NDM-1-like"/>
</dbReference>
<reference evidence="2 3" key="1">
    <citation type="submission" date="2018-03" db="EMBL/GenBank/DDBJ databases">
        <title>Genomic Encyclopedia of Archaeal and Bacterial Type Strains, Phase II (KMG-II): from individual species to whole genera.</title>
        <authorList>
            <person name="Goeker M."/>
        </authorList>
    </citation>
    <scope>NUCLEOTIDE SEQUENCE [LARGE SCALE GENOMIC DNA]</scope>
    <source>
        <strain evidence="2 3">DSM 28229</strain>
    </source>
</reference>
<keyword evidence="2" id="KW-0378">Hydrolase</keyword>
<dbReference type="RefSeq" id="WP_109618888.1">
    <property type="nucleotide sequence ID" value="NZ_QGDO01000003.1"/>
</dbReference>
<name>A0A315ZA18_SEDFL</name>
<dbReference type="Gene3D" id="3.60.15.10">
    <property type="entry name" value="Ribonuclease Z/Hydroxyacylglutathione hydrolase-like"/>
    <property type="match status" value="1"/>
</dbReference>
<dbReference type="OrthoDB" id="9802248at2"/>
<dbReference type="PANTHER" id="PTHR42951:SF22">
    <property type="entry name" value="METALLO BETA-LACTAMASE SUPERFAMILY LIPOPROTEIN"/>
    <property type="match status" value="1"/>
</dbReference>
<accession>A0A315ZA18</accession>
<dbReference type="Proteomes" id="UP000245535">
    <property type="component" value="Unassembled WGS sequence"/>
</dbReference>
<sequence length="296" mass="33307">MVKTIDLNFLGKDEAIASFIIPTSEGPVLVETGPYSTYPNLEKAIELAGYKVSDVKHVLLTHIHLDHAGAAWKFAEMGATIYMHPFGKRHMVDPSKLMASARMIYKDQMDVLWGDMKNIPEEKIVEVQDDQVFQFGDTEIKAWYTPGHAKHHIAWQLGDSLFTGDVAGVKIGNGPVVSPCPPPDINLEDWKVSLDLIRKIAPARLFLTHYGEITEVEAHLDALEKDLHTVANWIRARMKPRVDVLELTKEFNAFCQEELRKQGVDEVGIAQYDAANPAWMSVAGLMRYWTKKAEIV</sequence>
<proteinExistence type="predicted"/>
<evidence type="ECO:0000313" key="3">
    <source>
        <dbReference type="Proteomes" id="UP000245535"/>
    </source>
</evidence>
<gene>
    <name evidence="2" type="ORF">BC781_103420</name>
</gene>
<dbReference type="SUPFAM" id="SSF56281">
    <property type="entry name" value="Metallo-hydrolase/oxidoreductase"/>
    <property type="match status" value="1"/>
</dbReference>
<dbReference type="InterPro" id="IPR036866">
    <property type="entry name" value="RibonucZ/Hydroxyglut_hydro"/>
</dbReference>
<organism evidence="2 3">
    <name type="scientific">Sediminitomix flava</name>
    <dbReference type="NCBI Taxonomy" id="379075"/>
    <lineage>
        <taxon>Bacteria</taxon>
        <taxon>Pseudomonadati</taxon>
        <taxon>Bacteroidota</taxon>
        <taxon>Cytophagia</taxon>
        <taxon>Cytophagales</taxon>
        <taxon>Flammeovirgaceae</taxon>
        <taxon>Sediminitomix</taxon>
    </lineage>
</organism>
<feature type="domain" description="Metallo-beta-lactamase" evidence="1">
    <location>
        <begin position="15"/>
        <end position="209"/>
    </location>
</feature>
<dbReference type="Pfam" id="PF00753">
    <property type="entry name" value="Lactamase_B"/>
    <property type="match status" value="1"/>
</dbReference>
<dbReference type="InterPro" id="IPR001279">
    <property type="entry name" value="Metallo-B-lactamas"/>
</dbReference>
<dbReference type="InterPro" id="IPR037482">
    <property type="entry name" value="ST1585_MBL-fold"/>
</dbReference>
<dbReference type="EMBL" id="QGDO01000003">
    <property type="protein sequence ID" value="PWJ42170.1"/>
    <property type="molecule type" value="Genomic_DNA"/>
</dbReference>
<evidence type="ECO:0000259" key="1">
    <source>
        <dbReference type="SMART" id="SM00849"/>
    </source>
</evidence>
<protein>
    <submittedName>
        <fullName evidence="2">Glyoxylase-like metal-dependent hydrolase (Beta-lactamase superfamily II)</fullName>
    </submittedName>
</protein>
<dbReference type="AlphaFoldDB" id="A0A315ZA18"/>
<evidence type="ECO:0000313" key="2">
    <source>
        <dbReference type="EMBL" id="PWJ42170.1"/>
    </source>
</evidence>
<dbReference type="CDD" id="cd07726">
    <property type="entry name" value="ST1585-like_MBL-fold"/>
    <property type="match status" value="1"/>
</dbReference>